<dbReference type="GO" id="GO:0022857">
    <property type="term" value="F:transmembrane transporter activity"/>
    <property type="evidence" value="ECO:0007669"/>
    <property type="project" value="InterPro"/>
</dbReference>
<evidence type="ECO:0000256" key="2">
    <source>
        <dbReference type="ARBA" id="ARBA00022989"/>
    </source>
</evidence>
<dbReference type="PROSITE" id="PS50850">
    <property type="entry name" value="MFS"/>
    <property type="match status" value="1"/>
</dbReference>
<feature type="transmembrane region" description="Helical" evidence="4">
    <location>
        <begin position="211"/>
        <end position="232"/>
    </location>
</feature>
<proteinExistence type="predicted"/>
<feature type="transmembrane region" description="Helical" evidence="4">
    <location>
        <begin position="81"/>
        <end position="99"/>
    </location>
</feature>
<dbReference type="Proteomes" id="UP000192917">
    <property type="component" value="Unassembled WGS sequence"/>
</dbReference>
<dbReference type="Pfam" id="PF07690">
    <property type="entry name" value="MFS_1"/>
    <property type="match status" value="1"/>
</dbReference>
<dbReference type="AlphaFoldDB" id="A0A1Y6CCW9"/>
<keyword evidence="3 4" id="KW-0472">Membrane</keyword>
<feature type="transmembrane region" description="Helical" evidence="4">
    <location>
        <begin position="105"/>
        <end position="124"/>
    </location>
</feature>
<dbReference type="InterPro" id="IPR036259">
    <property type="entry name" value="MFS_trans_sf"/>
</dbReference>
<feature type="domain" description="Major facilitator superfamily (MFS) profile" evidence="5">
    <location>
        <begin position="11"/>
        <end position="397"/>
    </location>
</feature>
<organism evidence="6 7">
    <name type="scientific">Tistlia consotensis USBA 355</name>
    <dbReference type="NCBI Taxonomy" id="560819"/>
    <lineage>
        <taxon>Bacteria</taxon>
        <taxon>Pseudomonadati</taxon>
        <taxon>Pseudomonadota</taxon>
        <taxon>Alphaproteobacteria</taxon>
        <taxon>Rhodospirillales</taxon>
        <taxon>Rhodovibrionaceae</taxon>
        <taxon>Tistlia</taxon>
    </lineage>
</organism>
<feature type="transmembrane region" description="Helical" evidence="4">
    <location>
        <begin position="51"/>
        <end position="69"/>
    </location>
</feature>
<evidence type="ECO:0000259" key="5">
    <source>
        <dbReference type="PROSITE" id="PS50850"/>
    </source>
</evidence>
<dbReference type="PANTHER" id="PTHR11360:SF290">
    <property type="entry name" value="MONOCARBOXYLATE MFS PERMEASE"/>
    <property type="match status" value="1"/>
</dbReference>
<dbReference type="RefSeq" id="WP_085124337.1">
    <property type="nucleotide sequence ID" value="NZ_FWZX01000017.1"/>
</dbReference>
<protein>
    <submittedName>
        <fullName evidence="6">Major Facilitator Superfamily protein</fullName>
    </submittedName>
</protein>
<dbReference type="EMBL" id="FWZX01000017">
    <property type="protein sequence ID" value="SMF48728.1"/>
    <property type="molecule type" value="Genomic_DNA"/>
</dbReference>
<feature type="transmembrane region" description="Helical" evidence="4">
    <location>
        <begin position="369"/>
        <end position="394"/>
    </location>
</feature>
<dbReference type="PANTHER" id="PTHR11360">
    <property type="entry name" value="MONOCARBOXYLATE TRANSPORTER"/>
    <property type="match status" value="1"/>
</dbReference>
<feature type="transmembrane region" description="Helical" evidence="4">
    <location>
        <begin position="338"/>
        <end position="357"/>
    </location>
</feature>
<feature type="transmembrane region" description="Helical" evidence="4">
    <location>
        <begin position="12"/>
        <end position="39"/>
    </location>
</feature>
<evidence type="ECO:0000256" key="1">
    <source>
        <dbReference type="ARBA" id="ARBA00022692"/>
    </source>
</evidence>
<keyword evidence="2 4" id="KW-1133">Transmembrane helix</keyword>
<gene>
    <name evidence="6" type="ORF">SAMN05428998_117112</name>
</gene>
<feature type="transmembrane region" description="Helical" evidence="4">
    <location>
        <begin position="306"/>
        <end position="326"/>
    </location>
</feature>
<reference evidence="6 7" key="1">
    <citation type="submission" date="2017-04" db="EMBL/GenBank/DDBJ databases">
        <authorList>
            <person name="Afonso C.L."/>
            <person name="Miller P.J."/>
            <person name="Scott M.A."/>
            <person name="Spackman E."/>
            <person name="Goraichik I."/>
            <person name="Dimitrov K.M."/>
            <person name="Suarez D.L."/>
            <person name="Swayne D.E."/>
        </authorList>
    </citation>
    <scope>NUCLEOTIDE SEQUENCE [LARGE SCALE GENOMIC DNA]</scope>
    <source>
        <strain evidence="6 7">USBA 355</strain>
    </source>
</reference>
<name>A0A1Y6CCW9_9PROT</name>
<feature type="transmembrane region" description="Helical" evidence="4">
    <location>
        <begin position="282"/>
        <end position="300"/>
    </location>
</feature>
<sequence length="403" mass="41154">MASGVGQPAYRWVVVAAVAVIFALALGQLVNGLSVFFLPLEREFGWQRGDIALINTAGVVGVALGGIVMGRLAERLGTRPVALFGAAVLGLCVLGASLADSLWQFYLLFFAAGALGGAAFFAPLIALVSNWFAVGAGLAIGIASAGQAMGQGGVPFVAALLIEQLGWRGAFVALGAASLAVLLPLALLMRDPPRPAAGARAGEVDESPTALPHRAVVVTLSIAVVGCCTLMSVPLMHLVPLMQGCGIPGPEAGGVMVAMLAAGIAGRICFGRLADMIGAIPAYMTASLWQTLMVFGFTRIDSLEGFYLYAPLYGFGYAGVMTGLLTTTRALTRPSRRAGAMGIVGAFAWLGHGLGGWQGGLLFDLTGTYAASFAVATAAGVFNLAVMTGLALAVRRGRIAQPA</sequence>
<evidence type="ECO:0000313" key="6">
    <source>
        <dbReference type="EMBL" id="SMF48728.1"/>
    </source>
</evidence>
<keyword evidence="7" id="KW-1185">Reference proteome</keyword>
<evidence type="ECO:0000256" key="4">
    <source>
        <dbReference type="SAM" id="Phobius"/>
    </source>
</evidence>
<dbReference type="InterPro" id="IPR020846">
    <property type="entry name" value="MFS_dom"/>
</dbReference>
<dbReference type="Gene3D" id="1.20.1250.20">
    <property type="entry name" value="MFS general substrate transporter like domains"/>
    <property type="match status" value="1"/>
</dbReference>
<accession>A0A1Y6CCW9</accession>
<dbReference type="InterPro" id="IPR050327">
    <property type="entry name" value="Proton-linked_MCT"/>
</dbReference>
<feature type="transmembrane region" description="Helical" evidence="4">
    <location>
        <begin position="252"/>
        <end position="270"/>
    </location>
</feature>
<evidence type="ECO:0000313" key="7">
    <source>
        <dbReference type="Proteomes" id="UP000192917"/>
    </source>
</evidence>
<dbReference type="SUPFAM" id="SSF103473">
    <property type="entry name" value="MFS general substrate transporter"/>
    <property type="match status" value="1"/>
</dbReference>
<dbReference type="InterPro" id="IPR011701">
    <property type="entry name" value="MFS"/>
</dbReference>
<feature type="transmembrane region" description="Helical" evidence="4">
    <location>
        <begin position="170"/>
        <end position="190"/>
    </location>
</feature>
<feature type="transmembrane region" description="Helical" evidence="4">
    <location>
        <begin position="131"/>
        <end position="150"/>
    </location>
</feature>
<dbReference type="STRING" id="560819.SAMN05428998_117112"/>
<evidence type="ECO:0000256" key="3">
    <source>
        <dbReference type="ARBA" id="ARBA00023136"/>
    </source>
</evidence>
<keyword evidence="1 4" id="KW-0812">Transmembrane</keyword>